<proteinExistence type="predicted"/>
<dbReference type="AlphaFoldDB" id="A0A1X7LUA5"/>
<dbReference type="OrthoDB" id="2889126at2"/>
<gene>
    <name evidence="1" type="ORF">SAMN06295960_4333</name>
</gene>
<reference evidence="1 2" key="1">
    <citation type="submission" date="2017-04" db="EMBL/GenBank/DDBJ databases">
        <authorList>
            <person name="Afonso C.L."/>
            <person name="Miller P.J."/>
            <person name="Scott M.A."/>
            <person name="Spackman E."/>
            <person name="Goraichik I."/>
            <person name="Dimitrov K.M."/>
            <person name="Suarez D.L."/>
            <person name="Swayne D.E."/>
        </authorList>
    </citation>
    <scope>NUCLEOTIDE SEQUENCE [LARGE SCALE GENOMIC DNA]</scope>
    <source>
        <strain evidence="1 2">11</strain>
    </source>
</reference>
<accession>A0A1X7LUA5</accession>
<keyword evidence="2" id="KW-1185">Reference proteome</keyword>
<dbReference type="RefSeq" id="WP_085497927.1">
    <property type="nucleotide sequence ID" value="NZ_FXAZ01000007.1"/>
</dbReference>
<protein>
    <submittedName>
        <fullName evidence="1">Uncharacterized protein</fullName>
    </submittedName>
</protein>
<sequence>MIPFENTIPYDEMMGDLYVEDCPFCQAHHVRLPIKPKERPLIHDGKKRLLVFPCCNHRVTIVDCDSDYLLADTPVRSK</sequence>
<organism evidence="1 2">
    <name type="scientific">Paenibacillus aquistagni</name>
    <dbReference type="NCBI Taxonomy" id="1852522"/>
    <lineage>
        <taxon>Bacteria</taxon>
        <taxon>Bacillati</taxon>
        <taxon>Bacillota</taxon>
        <taxon>Bacilli</taxon>
        <taxon>Bacillales</taxon>
        <taxon>Paenibacillaceae</taxon>
        <taxon>Paenibacillus</taxon>
    </lineage>
</organism>
<evidence type="ECO:0000313" key="1">
    <source>
        <dbReference type="EMBL" id="SMG57084.1"/>
    </source>
</evidence>
<evidence type="ECO:0000313" key="2">
    <source>
        <dbReference type="Proteomes" id="UP000193834"/>
    </source>
</evidence>
<dbReference type="EMBL" id="FXAZ01000007">
    <property type="protein sequence ID" value="SMG57084.1"/>
    <property type="molecule type" value="Genomic_DNA"/>
</dbReference>
<dbReference type="STRING" id="1852522.SAMN06295960_4333"/>
<name>A0A1X7LUA5_9BACL</name>
<dbReference type="Proteomes" id="UP000193834">
    <property type="component" value="Unassembled WGS sequence"/>
</dbReference>